<keyword evidence="3 6" id="KW-0812">Transmembrane</keyword>
<dbReference type="Pfam" id="PF06271">
    <property type="entry name" value="RDD"/>
    <property type="match status" value="1"/>
</dbReference>
<dbReference type="PANTHER" id="PTHR36115">
    <property type="entry name" value="PROLINE-RICH ANTIGEN HOMOLOG-RELATED"/>
    <property type="match status" value="1"/>
</dbReference>
<dbReference type="GO" id="GO:0005886">
    <property type="term" value="C:plasma membrane"/>
    <property type="evidence" value="ECO:0007669"/>
    <property type="project" value="UniProtKB-SubCell"/>
</dbReference>
<feature type="domain" description="RDD" evidence="7">
    <location>
        <begin position="13"/>
        <end position="129"/>
    </location>
</feature>
<evidence type="ECO:0000313" key="8">
    <source>
        <dbReference type="EMBL" id="SEM15347.1"/>
    </source>
</evidence>
<dbReference type="InterPro" id="IPR051791">
    <property type="entry name" value="Pra-immunoreactive"/>
</dbReference>
<evidence type="ECO:0000256" key="5">
    <source>
        <dbReference type="ARBA" id="ARBA00023136"/>
    </source>
</evidence>
<keyword evidence="2" id="KW-1003">Cell membrane</keyword>
<evidence type="ECO:0000313" key="9">
    <source>
        <dbReference type="Proteomes" id="UP000199450"/>
    </source>
</evidence>
<dbReference type="PANTHER" id="PTHR36115:SF4">
    <property type="entry name" value="MEMBRANE PROTEIN"/>
    <property type="match status" value="1"/>
</dbReference>
<evidence type="ECO:0000259" key="7">
    <source>
        <dbReference type="Pfam" id="PF06271"/>
    </source>
</evidence>
<evidence type="ECO:0000256" key="3">
    <source>
        <dbReference type="ARBA" id="ARBA00022692"/>
    </source>
</evidence>
<organism evidence="8 9">
    <name type="scientific">Chryseobacterium taichungense</name>
    <dbReference type="NCBI Taxonomy" id="295069"/>
    <lineage>
        <taxon>Bacteria</taxon>
        <taxon>Pseudomonadati</taxon>
        <taxon>Bacteroidota</taxon>
        <taxon>Flavobacteriia</taxon>
        <taxon>Flavobacteriales</taxon>
        <taxon>Weeksellaceae</taxon>
        <taxon>Chryseobacterium group</taxon>
        <taxon>Chryseobacterium</taxon>
    </lineage>
</organism>
<sequence>MKKILRVVENNRAGSWLRFGNLIIDRIVVLILFMMFGFFASLSYEIFGIEYFINLATALGAVNKFMDIVITSTVYFLYALLMEYFTKGRTVGKFITGTRAISTDGTEPTFMDYFIRNISRLVPFDALSFLGGGNGWHDSWSDTRVINIKNYKAETQIKSEIESIGTKEIA</sequence>
<evidence type="ECO:0000256" key="6">
    <source>
        <dbReference type="SAM" id="Phobius"/>
    </source>
</evidence>
<gene>
    <name evidence="8" type="ORF">SAMN05421856_101425</name>
</gene>
<feature type="transmembrane region" description="Helical" evidence="6">
    <location>
        <begin position="27"/>
        <end position="53"/>
    </location>
</feature>
<dbReference type="STRING" id="295069.SAMN05421856_101425"/>
<dbReference type="InterPro" id="IPR010432">
    <property type="entry name" value="RDD"/>
</dbReference>
<evidence type="ECO:0000256" key="1">
    <source>
        <dbReference type="ARBA" id="ARBA00004651"/>
    </source>
</evidence>
<keyword evidence="9" id="KW-1185">Reference proteome</keyword>
<dbReference type="OrthoDB" id="762068at2"/>
<dbReference type="Proteomes" id="UP000199450">
    <property type="component" value="Unassembled WGS sequence"/>
</dbReference>
<dbReference type="EMBL" id="FOBV01000001">
    <property type="protein sequence ID" value="SEM15347.1"/>
    <property type="molecule type" value="Genomic_DNA"/>
</dbReference>
<dbReference type="AlphaFoldDB" id="A0A1H7W2W4"/>
<keyword evidence="5 6" id="KW-0472">Membrane</keyword>
<reference evidence="9" key="1">
    <citation type="submission" date="2016-10" db="EMBL/GenBank/DDBJ databases">
        <authorList>
            <person name="Varghese N."/>
            <person name="Submissions S."/>
        </authorList>
    </citation>
    <scope>NUCLEOTIDE SEQUENCE [LARGE SCALE GENOMIC DNA]</scope>
    <source>
        <strain evidence="9">DSM 17453</strain>
    </source>
</reference>
<feature type="transmembrane region" description="Helical" evidence="6">
    <location>
        <begin position="65"/>
        <end position="85"/>
    </location>
</feature>
<comment type="subcellular location">
    <subcellularLocation>
        <location evidence="1">Cell membrane</location>
        <topology evidence="1">Multi-pass membrane protein</topology>
    </subcellularLocation>
</comment>
<proteinExistence type="predicted"/>
<dbReference type="RefSeq" id="WP_089998182.1">
    <property type="nucleotide sequence ID" value="NZ_DAMCDB010000104.1"/>
</dbReference>
<accession>A0A1H7W2W4</accession>
<keyword evidence="4 6" id="KW-1133">Transmembrane helix</keyword>
<protein>
    <submittedName>
        <fullName evidence="8">RDD family protein</fullName>
    </submittedName>
</protein>
<evidence type="ECO:0000256" key="2">
    <source>
        <dbReference type="ARBA" id="ARBA00022475"/>
    </source>
</evidence>
<name>A0A1H7W2W4_9FLAO</name>
<evidence type="ECO:0000256" key="4">
    <source>
        <dbReference type="ARBA" id="ARBA00022989"/>
    </source>
</evidence>